<organism evidence="2 3">
    <name type="scientific">Pseudolysobacter antarcticus</name>
    <dbReference type="NCBI Taxonomy" id="2511995"/>
    <lineage>
        <taxon>Bacteria</taxon>
        <taxon>Pseudomonadati</taxon>
        <taxon>Pseudomonadota</taxon>
        <taxon>Gammaproteobacteria</taxon>
        <taxon>Lysobacterales</taxon>
        <taxon>Rhodanobacteraceae</taxon>
        <taxon>Pseudolysobacter</taxon>
    </lineage>
</organism>
<dbReference type="AlphaFoldDB" id="A0A411HLU3"/>
<dbReference type="RefSeq" id="WP_129834559.1">
    <property type="nucleotide sequence ID" value="NZ_CP035704.1"/>
</dbReference>
<dbReference type="KEGG" id="xbc:ELE36_14675"/>
<protein>
    <submittedName>
        <fullName evidence="2">Uncharacterized protein</fullName>
    </submittedName>
</protein>
<gene>
    <name evidence="2" type="ORF">ELE36_14675</name>
</gene>
<evidence type="ECO:0000313" key="2">
    <source>
        <dbReference type="EMBL" id="QBB71499.1"/>
    </source>
</evidence>
<evidence type="ECO:0000313" key="3">
    <source>
        <dbReference type="Proteomes" id="UP000291562"/>
    </source>
</evidence>
<dbReference type="EMBL" id="CP035704">
    <property type="protein sequence ID" value="QBB71499.1"/>
    <property type="molecule type" value="Genomic_DNA"/>
</dbReference>
<evidence type="ECO:0000256" key="1">
    <source>
        <dbReference type="SAM" id="SignalP"/>
    </source>
</evidence>
<keyword evidence="3" id="KW-1185">Reference proteome</keyword>
<name>A0A411HLU3_9GAMM</name>
<reference evidence="2 3" key="1">
    <citation type="submission" date="2019-01" db="EMBL/GenBank/DDBJ databases">
        <title>Pseudolysobacter antarctica gen. nov., sp. nov., isolated from Fildes Peninsula, Antarctica.</title>
        <authorList>
            <person name="Wei Z."/>
            <person name="Peng F."/>
        </authorList>
    </citation>
    <scope>NUCLEOTIDE SEQUENCE [LARGE SCALE GENOMIC DNA]</scope>
    <source>
        <strain evidence="2 3">AQ6-296</strain>
    </source>
</reference>
<feature type="chain" id="PRO_5019137328" evidence="1">
    <location>
        <begin position="23"/>
        <end position="249"/>
    </location>
</feature>
<feature type="signal peptide" evidence="1">
    <location>
        <begin position="1"/>
        <end position="22"/>
    </location>
</feature>
<dbReference type="OrthoDB" id="9859057at2"/>
<accession>A0A411HLU3</accession>
<dbReference type="Proteomes" id="UP000291562">
    <property type="component" value="Chromosome"/>
</dbReference>
<proteinExistence type="predicted"/>
<keyword evidence="1" id="KW-0732">Signal</keyword>
<sequence>MRVIFALLFSFVLLWNIQTVHAQTDAAPTNAVTQSCTQSADQNSSYSPTAVVQIDDRNVFDGNYPNAQRISFDSVAGATAPFKVNNVEFLGGGLEPQVLNSLVDLPASFWFGARTTSANFLLTNLAVQIKFPRDITAMGIDMQCLGCDNQGQATPMGAILLNDRGEMVSYMPNFPSTLTGQPSSTPGFVGFVADRPFRSIMFQRNGNWMLANVRYVPAPIASHCSCAPNCLSISGQVPALEGRGKADLR</sequence>